<evidence type="ECO:0000313" key="2">
    <source>
        <dbReference type="Proteomes" id="UP000030687"/>
    </source>
</evidence>
<dbReference type="InParanoid" id="V4UW45"/>
<keyword evidence="2" id="KW-1185">Reference proteome</keyword>
<organism evidence="1 2">
    <name type="scientific">Citrus clementina</name>
    <name type="common">Clementine</name>
    <name type="synonym">Citrus deliciosa x Citrus sinensis</name>
    <dbReference type="NCBI Taxonomy" id="85681"/>
    <lineage>
        <taxon>Eukaryota</taxon>
        <taxon>Viridiplantae</taxon>
        <taxon>Streptophyta</taxon>
        <taxon>Embryophyta</taxon>
        <taxon>Tracheophyta</taxon>
        <taxon>Spermatophyta</taxon>
        <taxon>Magnoliopsida</taxon>
        <taxon>eudicotyledons</taxon>
        <taxon>Gunneridae</taxon>
        <taxon>Pentapetalae</taxon>
        <taxon>rosids</taxon>
        <taxon>malvids</taxon>
        <taxon>Sapindales</taxon>
        <taxon>Rutaceae</taxon>
        <taxon>Aurantioideae</taxon>
        <taxon>Citrus</taxon>
    </lineage>
</organism>
<name>V4UW45_CITCL</name>
<dbReference type="Gramene" id="ESR43934">
    <property type="protein sequence ID" value="ESR43934"/>
    <property type="gene ID" value="CICLE_v10013293mg"/>
</dbReference>
<evidence type="ECO:0000313" key="1">
    <source>
        <dbReference type="EMBL" id="ESR43934.1"/>
    </source>
</evidence>
<dbReference type="Proteomes" id="UP000030687">
    <property type="component" value="Unassembled WGS sequence"/>
</dbReference>
<accession>V4UW45</accession>
<proteinExistence type="predicted"/>
<dbReference type="AlphaFoldDB" id="V4UW45"/>
<reference evidence="1 2" key="1">
    <citation type="submission" date="2013-10" db="EMBL/GenBank/DDBJ databases">
        <authorList>
            <consortium name="International Citrus Genome Consortium"/>
            <person name="Jenkins J."/>
            <person name="Schmutz J."/>
            <person name="Prochnik S."/>
            <person name="Rokhsar D."/>
            <person name="Gmitter F."/>
            <person name="Ollitrault P."/>
            <person name="Machado M."/>
            <person name="Talon M."/>
            <person name="Wincker P."/>
            <person name="Jaillon O."/>
            <person name="Morgante M."/>
        </authorList>
    </citation>
    <scope>NUCLEOTIDE SEQUENCE</scope>
    <source>
        <strain evidence="2">cv. Clemenules</strain>
    </source>
</reference>
<protein>
    <submittedName>
        <fullName evidence="1">Uncharacterized protein</fullName>
    </submittedName>
</protein>
<gene>
    <name evidence="1" type="ORF">CICLE_v10013293mg</name>
</gene>
<sequence length="66" mass="7722">MVQKYVRHGLIGTTTIPRRLNTTLLKRKERVSNQREKIQTFILPQVKAITTKLIKDLNKIAEDLYS</sequence>
<dbReference type="KEGG" id="cic:CICLE_v10013293mg"/>
<dbReference type="EMBL" id="KI536861">
    <property type="protein sequence ID" value="ESR43934.1"/>
    <property type="molecule type" value="Genomic_DNA"/>
</dbReference>